<reference evidence="2 3" key="1">
    <citation type="journal article" date="2014" name="Mol. Plant">
        <title>Chromosome Scale Genome Assembly and Transcriptome Profiling of Nannochloropsis gaditana in Nitrogen Depletion.</title>
        <authorList>
            <person name="Corteggiani Carpinelli E."/>
            <person name="Telatin A."/>
            <person name="Vitulo N."/>
            <person name="Forcato C."/>
            <person name="D'Angelo M."/>
            <person name="Schiavon R."/>
            <person name="Vezzi A."/>
            <person name="Giacometti G.M."/>
            <person name="Morosinotto T."/>
            <person name="Valle G."/>
        </authorList>
    </citation>
    <scope>NUCLEOTIDE SEQUENCE [LARGE SCALE GENOMIC DNA]</scope>
    <source>
        <strain evidence="2 3">B-31</strain>
    </source>
</reference>
<feature type="region of interest" description="Disordered" evidence="1">
    <location>
        <begin position="53"/>
        <end position="171"/>
    </location>
</feature>
<feature type="compositionally biased region" description="Gly residues" evidence="1">
    <location>
        <begin position="67"/>
        <end position="78"/>
    </location>
</feature>
<feature type="compositionally biased region" description="Basic and acidic residues" evidence="1">
    <location>
        <begin position="79"/>
        <end position="93"/>
    </location>
</feature>
<accession>W7T8L4</accession>
<evidence type="ECO:0000313" key="2">
    <source>
        <dbReference type="EMBL" id="EWM23385.1"/>
    </source>
</evidence>
<sequence length="171" mass="18473">EGGGGGYVPVVERMEEWSMENGLWQHFACFCRERGSKMDAVVFDFKHEVVHKARKCPRAPVARPAGRGRGSKGGGSGKGDGRGEATRQNREQDVSEEEKEGADKNVAGRGAEAREGGSGEADGSVLGTKVVELVHGRDREEGEDQEGREQGENNNDEFANQASDTLIVEEI</sequence>
<name>W7T8L4_9STRA</name>
<keyword evidence="3" id="KW-1185">Reference proteome</keyword>
<dbReference type="EMBL" id="AZIL01001685">
    <property type="protein sequence ID" value="EWM23385.1"/>
    <property type="molecule type" value="Genomic_DNA"/>
</dbReference>
<feature type="compositionally biased region" description="Basic and acidic residues" evidence="1">
    <location>
        <begin position="132"/>
        <end position="151"/>
    </location>
</feature>
<dbReference type="AlphaFoldDB" id="W7T8L4"/>
<feature type="non-terminal residue" evidence="2">
    <location>
        <position position="1"/>
    </location>
</feature>
<organism evidence="2 3">
    <name type="scientific">Nannochloropsis gaditana</name>
    <dbReference type="NCBI Taxonomy" id="72520"/>
    <lineage>
        <taxon>Eukaryota</taxon>
        <taxon>Sar</taxon>
        <taxon>Stramenopiles</taxon>
        <taxon>Ochrophyta</taxon>
        <taxon>Eustigmatophyceae</taxon>
        <taxon>Eustigmatales</taxon>
        <taxon>Monodopsidaceae</taxon>
        <taxon>Nannochloropsis</taxon>
    </lineage>
</organism>
<protein>
    <submittedName>
        <fullName evidence="2">Uncharacterized protein</fullName>
    </submittedName>
</protein>
<evidence type="ECO:0000313" key="3">
    <source>
        <dbReference type="Proteomes" id="UP000019335"/>
    </source>
</evidence>
<gene>
    <name evidence="2" type="ORF">Naga_100189g12</name>
</gene>
<proteinExistence type="predicted"/>
<evidence type="ECO:0000256" key="1">
    <source>
        <dbReference type="SAM" id="MobiDB-lite"/>
    </source>
</evidence>
<comment type="caution">
    <text evidence="2">The sequence shown here is derived from an EMBL/GenBank/DDBJ whole genome shotgun (WGS) entry which is preliminary data.</text>
</comment>
<dbReference type="Proteomes" id="UP000019335">
    <property type="component" value="Chromosome 17"/>
</dbReference>